<protein>
    <submittedName>
        <fullName evidence="1">Uncharacterized protein</fullName>
    </submittedName>
</protein>
<dbReference type="AlphaFoldDB" id="A0A5C4L8F4"/>
<dbReference type="Proteomes" id="UP000305267">
    <property type="component" value="Unassembled WGS sequence"/>
</dbReference>
<dbReference type="OrthoDB" id="8005144at2"/>
<dbReference type="EMBL" id="VDDA01000023">
    <property type="protein sequence ID" value="TNC08442.1"/>
    <property type="molecule type" value="Genomic_DNA"/>
</dbReference>
<dbReference type="RefSeq" id="WP_139039355.1">
    <property type="nucleotide sequence ID" value="NZ_VDDA01000023.1"/>
</dbReference>
<comment type="caution">
    <text evidence="1">The sequence shown here is derived from an EMBL/GenBank/DDBJ whole genome shotgun (WGS) entry which is preliminary data.</text>
</comment>
<reference evidence="1 2" key="1">
    <citation type="submission" date="2019-06" db="EMBL/GenBank/DDBJ databases">
        <title>Genome of Methylobacterium sp. 17Sr1-39.</title>
        <authorList>
            <person name="Seo T."/>
        </authorList>
    </citation>
    <scope>NUCLEOTIDE SEQUENCE [LARGE SCALE GENOMIC DNA]</scope>
    <source>
        <strain evidence="1 2">17Sr1-39</strain>
    </source>
</reference>
<gene>
    <name evidence="1" type="ORF">FF100_29320</name>
</gene>
<sequence>MSRFRSMPIFRPGIVGVFTMGADAVILTKAMKKVPEASEAARALGDPFNRARRERALRILEALPARRQARILAEYDRKRRDGGDE</sequence>
<accession>A0A5C4L8F4</accession>
<evidence type="ECO:0000313" key="2">
    <source>
        <dbReference type="Proteomes" id="UP000305267"/>
    </source>
</evidence>
<evidence type="ECO:0000313" key="1">
    <source>
        <dbReference type="EMBL" id="TNC08442.1"/>
    </source>
</evidence>
<keyword evidence="2" id="KW-1185">Reference proteome</keyword>
<organism evidence="1 2">
    <name type="scientific">Methylobacterium terricola</name>
    <dbReference type="NCBI Taxonomy" id="2583531"/>
    <lineage>
        <taxon>Bacteria</taxon>
        <taxon>Pseudomonadati</taxon>
        <taxon>Pseudomonadota</taxon>
        <taxon>Alphaproteobacteria</taxon>
        <taxon>Hyphomicrobiales</taxon>
        <taxon>Methylobacteriaceae</taxon>
        <taxon>Methylobacterium</taxon>
    </lineage>
</organism>
<proteinExistence type="predicted"/>
<name>A0A5C4L8F4_9HYPH</name>